<reference evidence="1" key="1">
    <citation type="submission" date="2020-11" db="EMBL/GenBank/DDBJ databases">
        <title>Gallibacterium anatis 1637, full genome, WGS.</title>
        <authorList>
            <person name="Laishevtcev A.I."/>
            <person name="Yakimova E.A."/>
            <person name="Petkovich D."/>
            <person name="Stepanova T.V."/>
            <person name="Kalendr R.S."/>
            <person name="Rubalsky E.O."/>
            <person name="Zulkarneev E.R."/>
            <person name="Aleshkin A.V."/>
        </authorList>
    </citation>
    <scope>NUCLEOTIDE SEQUENCE</scope>
    <source>
        <strain evidence="1">1637</strain>
    </source>
</reference>
<proteinExistence type="predicted"/>
<dbReference type="AlphaFoldDB" id="A0A930Y405"/>
<protein>
    <submittedName>
        <fullName evidence="1">Capsular polysaccharide biosynthesis protein</fullName>
    </submittedName>
</protein>
<feature type="non-terminal residue" evidence="1">
    <location>
        <position position="1"/>
    </location>
</feature>
<organism evidence="1">
    <name type="scientific">Gallibacterium anatis</name>
    <dbReference type="NCBI Taxonomy" id="750"/>
    <lineage>
        <taxon>Bacteria</taxon>
        <taxon>Pseudomonadati</taxon>
        <taxon>Pseudomonadota</taxon>
        <taxon>Gammaproteobacteria</taxon>
        <taxon>Pasteurellales</taxon>
        <taxon>Pasteurellaceae</taxon>
        <taxon>Gallibacterium</taxon>
    </lineage>
</organism>
<comment type="caution">
    <text evidence="1">The sequence shown here is derived from an EMBL/GenBank/DDBJ whole genome shotgun (WGS) entry which is preliminary data.</text>
</comment>
<sequence length="85" mass="10332">WGLTIDAYDLQRRKRKVTLEQLIAGTLLYYPLYLNPNTMQLTDAKTAIQILLQQREQLKDSGMYKNWLSKKLGKYWYFIRKFWLQ</sequence>
<name>A0A930Y405_9PAST</name>
<gene>
    <name evidence="1" type="ORF">INT80_10105</name>
</gene>
<accession>A0A930Y405</accession>
<evidence type="ECO:0000313" key="1">
    <source>
        <dbReference type="EMBL" id="MBF4102784.1"/>
    </source>
</evidence>
<dbReference type="EMBL" id="JADION010000030">
    <property type="protein sequence ID" value="MBF4102784.1"/>
    <property type="molecule type" value="Genomic_DNA"/>
</dbReference>